<keyword evidence="2" id="KW-0456">Lyase</keyword>
<dbReference type="PANTHER" id="PTHR33542">
    <property type="entry name" value="SIROHYDROCHLORIN FERROCHELATASE, CHLOROPLASTIC"/>
    <property type="match status" value="1"/>
</dbReference>
<dbReference type="AlphaFoldDB" id="A0A9W6GNW2"/>
<sequence length="122" mass="14056">MKSIIIVGHGSRVEENNELFKNLVEVLRERSDLSIDEAFLTFGTPLLEEKLVEVYEEGIKETVIIPYLLYGGKHVEVHIPEIIERTTKRYSDFKIHLDSILGLEPLIVDILTSKIEKYTTEN</sequence>
<dbReference type="EMBL" id="BSDY01000015">
    <property type="protein sequence ID" value="GLI57284.1"/>
    <property type="molecule type" value="Genomic_DNA"/>
</dbReference>
<name>A0A9W6GNW2_9FUSO</name>
<evidence type="ECO:0000256" key="1">
    <source>
        <dbReference type="ARBA" id="ARBA00022723"/>
    </source>
</evidence>
<accession>A0A9W6GNW2</accession>
<dbReference type="Gene3D" id="3.40.50.1400">
    <property type="match status" value="1"/>
</dbReference>
<dbReference type="SUPFAM" id="SSF53800">
    <property type="entry name" value="Chelatase"/>
    <property type="match status" value="1"/>
</dbReference>
<evidence type="ECO:0000313" key="4">
    <source>
        <dbReference type="Proteomes" id="UP001144471"/>
    </source>
</evidence>
<keyword evidence="4" id="KW-1185">Reference proteome</keyword>
<evidence type="ECO:0008006" key="5">
    <source>
        <dbReference type="Google" id="ProtNLM"/>
    </source>
</evidence>
<dbReference type="RefSeq" id="WP_281836827.1">
    <property type="nucleotide sequence ID" value="NZ_BSDY01000015.1"/>
</dbReference>
<keyword evidence="1" id="KW-0479">Metal-binding</keyword>
<organism evidence="3 4">
    <name type="scientific">Propionigenium maris DSM 9537</name>
    <dbReference type="NCBI Taxonomy" id="1123000"/>
    <lineage>
        <taxon>Bacteria</taxon>
        <taxon>Fusobacteriati</taxon>
        <taxon>Fusobacteriota</taxon>
        <taxon>Fusobacteriia</taxon>
        <taxon>Fusobacteriales</taxon>
        <taxon>Fusobacteriaceae</taxon>
        <taxon>Propionigenium</taxon>
    </lineage>
</organism>
<dbReference type="Pfam" id="PF01903">
    <property type="entry name" value="CbiX"/>
    <property type="match status" value="1"/>
</dbReference>
<gene>
    <name evidence="3" type="ORF">PM10SUCC1_27980</name>
</gene>
<evidence type="ECO:0000256" key="2">
    <source>
        <dbReference type="ARBA" id="ARBA00023239"/>
    </source>
</evidence>
<dbReference type="PANTHER" id="PTHR33542:SF3">
    <property type="entry name" value="SIROHYDROCHLORIN FERROCHELATASE, CHLOROPLASTIC"/>
    <property type="match status" value="1"/>
</dbReference>
<dbReference type="InterPro" id="IPR050963">
    <property type="entry name" value="Sirohydro_Cobaltochel/CbiX"/>
</dbReference>
<dbReference type="GO" id="GO:0016829">
    <property type="term" value="F:lyase activity"/>
    <property type="evidence" value="ECO:0007669"/>
    <property type="project" value="UniProtKB-KW"/>
</dbReference>
<dbReference type="Proteomes" id="UP001144471">
    <property type="component" value="Unassembled WGS sequence"/>
</dbReference>
<protein>
    <recommendedName>
        <fullName evidence="5">Sirohydrochlorin cobaltochelatase</fullName>
    </recommendedName>
</protein>
<dbReference type="GO" id="GO:0046872">
    <property type="term" value="F:metal ion binding"/>
    <property type="evidence" value="ECO:0007669"/>
    <property type="project" value="UniProtKB-KW"/>
</dbReference>
<evidence type="ECO:0000313" key="3">
    <source>
        <dbReference type="EMBL" id="GLI57284.1"/>
    </source>
</evidence>
<comment type="caution">
    <text evidence="3">The sequence shown here is derived from an EMBL/GenBank/DDBJ whole genome shotgun (WGS) entry which is preliminary data.</text>
</comment>
<dbReference type="InterPro" id="IPR002762">
    <property type="entry name" value="CbiX-like"/>
</dbReference>
<reference evidence="3" key="1">
    <citation type="submission" date="2022-12" db="EMBL/GenBank/DDBJ databases">
        <title>Reference genome sequencing for broad-spectrum identification of bacterial and archaeal isolates by mass spectrometry.</title>
        <authorList>
            <person name="Sekiguchi Y."/>
            <person name="Tourlousse D.M."/>
        </authorList>
    </citation>
    <scope>NUCLEOTIDE SEQUENCE</scope>
    <source>
        <strain evidence="3">10succ1</strain>
    </source>
</reference>
<proteinExistence type="predicted"/>
<dbReference type="CDD" id="cd03416">
    <property type="entry name" value="CbiX_SirB_N"/>
    <property type="match status" value="1"/>
</dbReference>